<dbReference type="Proteomes" id="UP000076727">
    <property type="component" value="Unassembled WGS sequence"/>
</dbReference>
<gene>
    <name evidence="1" type="ORF">DAEQUDRAFT_756973</name>
</gene>
<accession>A0A165QF40</accession>
<evidence type="ECO:0000313" key="2">
    <source>
        <dbReference type="Proteomes" id="UP000076727"/>
    </source>
</evidence>
<proteinExistence type="predicted"/>
<keyword evidence="2" id="KW-1185">Reference proteome</keyword>
<evidence type="ECO:0000313" key="1">
    <source>
        <dbReference type="EMBL" id="KZT69381.1"/>
    </source>
</evidence>
<reference evidence="1 2" key="1">
    <citation type="journal article" date="2016" name="Mol. Biol. Evol.">
        <title>Comparative Genomics of Early-Diverging Mushroom-Forming Fungi Provides Insights into the Origins of Lignocellulose Decay Capabilities.</title>
        <authorList>
            <person name="Nagy L.G."/>
            <person name="Riley R."/>
            <person name="Tritt A."/>
            <person name="Adam C."/>
            <person name="Daum C."/>
            <person name="Floudas D."/>
            <person name="Sun H."/>
            <person name="Yadav J.S."/>
            <person name="Pangilinan J."/>
            <person name="Larsson K.H."/>
            <person name="Matsuura K."/>
            <person name="Barry K."/>
            <person name="Labutti K."/>
            <person name="Kuo R."/>
            <person name="Ohm R.A."/>
            <person name="Bhattacharya S.S."/>
            <person name="Shirouzu T."/>
            <person name="Yoshinaga Y."/>
            <person name="Martin F.M."/>
            <person name="Grigoriev I.V."/>
            <person name="Hibbett D.S."/>
        </authorList>
    </citation>
    <scope>NUCLEOTIDE SEQUENCE [LARGE SCALE GENOMIC DNA]</scope>
    <source>
        <strain evidence="1 2">L-15889</strain>
    </source>
</reference>
<dbReference type="OrthoDB" id="2789670at2759"/>
<dbReference type="EMBL" id="KV429058">
    <property type="protein sequence ID" value="KZT69381.1"/>
    <property type="molecule type" value="Genomic_DNA"/>
</dbReference>
<protein>
    <submittedName>
        <fullName evidence="1">Uncharacterized protein</fullName>
    </submittedName>
</protein>
<name>A0A165QF40_9APHY</name>
<sequence length="181" mass="20017">MTIVTGPANSQTLVLVNSRAAGLIGNIRHLPSIEQHKTFAKWGAQYTTCDHSQLGSGCVRPHGDTGCKILEQATDYLLVRAERFLGIDMGERELGDPKKLISGFGRRIFPGEYLADDNVWLFTAQMVAMMDIRATKMAPTSCHPLFSFLDVSYTMPRTTSRATQYLPLAIHSRLSATSNRV</sequence>
<dbReference type="AlphaFoldDB" id="A0A165QF40"/>
<organism evidence="1 2">
    <name type="scientific">Daedalea quercina L-15889</name>
    <dbReference type="NCBI Taxonomy" id="1314783"/>
    <lineage>
        <taxon>Eukaryota</taxon>
        <taxon>Fungi</taxon>
        <taxon>Dikarya</taxon>
        <taxon>Basidiomycota</taxon>
        <taxon>Agaricomycotina</taxon>
        <taxon>Agaricomycetes</taxon>
        <taxon>Polyporales</taxon>
        <taxon>Fomitopsis</taxon>
    </lineage>
</organism>